<feature type="compositionally biased region" description="Polar residues" evidence="1">
    <location>
        <begin position="1"/>
        <end position="16"/>
    </location>
</feature>
<dbReference type="EMBL" id="AP025516">
    <property type="protein sequence ID" value="BDD87860.1"/>
    <property type="molecule type" value="Genomic_DNA"/>
</dbReference>
<accession>A0ABM7WAA0</accession>
<proteinExistence type="predicted"/>
<organism evidence="2 3">
    <name type="scientific">Desulfofustis limnaeus</name>
    <dbReference type="NCBI Taxonomy" id="2740163"/>
    <lineage>
        <taxon>Bacteria</taxon>
        <taxon>Pseudomonadati</taxon>
        <taxon>Thermodesulfobacteriota</taxon>
        <taxon>Desulfobulbia</taxon>
        <taxon>Desulfobulbales</taxon>
        <taxon>Desulfocapsaceae</taxon>
        <taxon>Desulfofustis</taxon>
    </lineage>
</organism>
<evidence type="ECO:0000313" key="3">
    <source>
        <dbReference type="Proteomes" id="UP000830055"/>
    </source>
</evidence>
<name>A0ABM7WAA0_9BACT</name>
<sequence length="59" mass="6130">MVHASDIQTAEVNNTFPGDGGGGLASQDPTIQGCEAQAIGMFAFLETSLLFSTQSRPDV</sequence>
<feature type="region of interest" description="Disordered" evidence="1">
    <location>
        <begin position="1"/>
        <end position="29"/>
    </location>
</feature>
<keyword evidence="3" id="KW-1185">Reference proteome</keyword>
<evidence type="ECO:0000313" key="2">
    <source>
        <dbReference type="EMBL" id="BDD87860.1"/>
    </source>
</evidence>
<dbReference type="Proteomes" id="UP000830055">
    <property type="component" value="Chromosome"/>
</dbReference>
<gene>
    <name evidence="2" type="ORF">DPPLL_22250</name>
</gene>
<protein>
    <submittedName>
        <fullName evidence="2">Uncharacterized protein</fullName>
    </submittedName>
</protein>
<evidence type="ECO:0000256" key="1">
    <source>
        <dbReference type="SAM" id="MobiDB-lite"/>
    </source>
</evidence>
<reference evidence="2 3" key="1">
    <citation type="submission" date="2022-01" db="EMBL/GenBank/DDBJ databases">
        <title>Desulfofustis limnae sp. nov., a novel mesophilic sulfate-reducing bacterium isolated from marsh soil.</title>
        <authorList>
            <person name="Watanabe M."/>
            <person name="Takahashi A."/>
            <person name="Kojima H."/>
            <person name="Fukui M."/>
        </authorList>
    </citation>
    <scope>NUCLEOTIDE SEQUENCE [LARGE SCALE GENOMIC DNA]</scope>
    <source>
        <strain evidence="2 3">PPLL</strain>
    </source>
</reference>